<proteinExistence type="predicted"/>
<dbReference type="STRING" id="28234.SAMN04488588_0524"/>
<dbReference type="Proteomes" id="UP000199322">
    <property type="component" value="Unassembled WGS sequence"/>
</dbReference>
<protein>
    <submittedName>
        <fullName evidence="1">Uncharacterized protein</fullName>
    </submittedName>
</protein>
<organism evidence="1 2">
    <name type="scientific">Geotoga petraea</name>
    <dbReference type="NCBI Taxonomy" id="28234"/>
    <lineage>
        <taxon>Bacteria</taxon>
        <taxon>Thermotogati</taxon>
        <taxon>Thermotogota</taxon>
        <taxon>Thermotogae</taxon>
        <taxon>Petrotogales</taxon>
        <taxon>Petrotogaceae</taxon>
        <taxon>Geotoga</taxon>
    </lineage>
</organism>
<sequence length="34" mass="4290">MMRKQFIRKDFMKNSFDRLAEENLEVLQHSMRIF</sequence>
<evidence type="ECO:0000313" key="1">
    <source>
        <dbReference type="EMBL" id="SDC17820.1"/>
    </source>
</evidence>
<keyword evidence="2" id="KW-1185">Reference proteome</keyword>
<name>A0A1G6JGH1_9BACT</name>
<evidence type="ECO:0000313" key="2">
    <source>
        <dbReference type="Proteomes" id="UP000199322"/>
    </source>
</evidence>
<dbReference type="EMBL" id="FMYV01000002">
    <property type="protein sequence ID" value="SDC17820.1"/>
    <property type="molecule type" value="Genomic_DNA"/>
</dbReference>
<dbReference type="AlphaFoldDB" id="A0A1G6JGH1"/>
<accession>A0A1G6JGH1</accession>
<gene>
    <name evidence="1" type="ORF">SAMN04488588_0524</name>
</gene>
<reference evidence="1 2" key="1">
    <citation type="submission" date="2016-10" db="EMBL/GenBank/DDBJ databases">
        <authorList>
            <person name="de Groot N.N."/>
        </authorList>
    </citation>
    <scope>NUCLEOTIDE SEQUENCE [LARGE SCALE GENOMIC DNA]</scope>
    <source>
        <strain evidence="1 2">WG14</strain>
    </source>
</reference>